<feature type="region of interest" description="Disordered" evidence="1">
    <location>
        <begin position="59"/>
        <end position="102"/>
    </location>
</feature>
<dbReference type="PaxDb" id="65489-OBART02G29150.1"/>
<dbReference type="Gramene" id="OBART02G29150.1">
    <property type="protein sequence ID" value="OBART02G29150.1"/>
    <property type="gene ID" value="OBART02G29150"/>
</dbReference>
<dbReference type="AlphaFoldDB" id="A0A0D3F9C6"/>
<protein>
    <submittedName>
        <fullName evidence="2">Uncharacterized protein</fullName>
    </submittedName>
</protein>
<evidence type="ECO:0000313" key="3">
    <source>
        <dbReference type="Proteomes" id="UP000026960"/>
    </source>
</evidence>
<name>A0A0D3F9C6_9ORYZ</name>
<proteinExistence type="predicted"/>
<sequence length="102" mass="10384">MPVSSMPPSFAPFRSTPAEGWGRRGGRRRRGRLDPQSDPLLPGPPSAVAYRAGVVAGGGRGRCGGSRRKGEAQRLEEEGGGVAIGGGGGVAAKMRRGGAQSE</sequence>
<reference evidence="2" key="1">
    <citation type="journal article" date="2009" name="Rice">
        <title>De Novo Next Generation Sequencing of Plant Genomes.</title>
        <authorList>
            <person name="Rounsley S."/>
            <person name="Marri P.R."/>
            <person name="Yu Y."/>
            <person name="He R."/>
            <person name="Sisneros N."/>
            <person name="Goicoechea J.L."/>
            <person name="Lee S.J."/>
            <person name="Angelova A."/>
            <person name="Kudrna D."/>
            <person name="Luo M."/>
            <person name="Affourtit J."/>
            <person name="Desany B."/>
            <person name="Knight J."/>
            <person name="Niazi F."/>
            <person name="Egholm M."/>
            <person name="Wing R.A."/>
        </authorList>
    </citation>
    <scope>NUCLEOTIDE SEQUENCE [LARGE SCALE GENOMIC DNA]</scope>
    <source>
        <strain evidence="2">cv. IRGC 105608</strain>
    </source>
</reference>
<dbReference type="EnsemblPlants" id="OBART02G29150.1">
    <property type="protein sequence ID" value="OBART02G29150.1"/>
    <property type="gene ID" value="OBART02G29150"/>
</dbReference>
<feature type="region of interest" description="Disordered" evidence="1">
    <location>
        <begin position="1"/>
        <end position="46"/>
    </location>
</feature>
<dbReference type="HOGENOM" id="CLU_2281719_0_0_1"/>
<organism evidence="2">
    <name type="scientific">Oryza barthii</name>
    <dbReference type="NCBI Taxonomy" id="65489"/>
    <lineage>
        <taxon>Eukaryota</taxon>
        <taxon>Viridiplantae</taxon>
        <taxon>Streptophyta</taxon>
        <taxon>Embryophyta</taxon>
        <taxon>Tracheophyta</taxon>
        <taxon>Spermatophyta</taxon>
        <taxon>Magnoliopsida</taxon>
        <taxon>Liliopsida</taxon>
        <taxon>Poales</taxon>
        <taxon>Poaceae</taxon>
        <taxon>BOP clade</taxon>
        <taxon>Oryzoideae</taxon>
        <taxon>Oryzeae</taxon>
        <taxon>Oryzinae</taxon>
        <taxon>Oryza</taxon>
    </lineage>
</organism>
<evidence type="ECO:0000313" key="2">
    <source>
        <dbReference type="EnsemblPlants" id="OBART02G29150.1"/>
    </source>
</evidence>
<keyword evidence="3" id="KW-1185">Reference proteome</keyword>
<feature type="compositionally biased region" description="Gly residues" evidence="1">
    <location>
        <begin position="80"/>
        <end position="90"/>
    </location>
</feature>
<evidence type="ECO:0000256" key="1">
    <source>
        <dbReference type="SAM" id="MobiDB-lite"/>
    </source>
</evidence>
<reference evidence="2" key="2">
    <citation type="submission" date="2015-03" db="UniProtKB">
        <authorList>
            <consortium name="EnsemblPlants"/>
        </authorList>
    </citation>
    <scope>IDENTIFICATION</scope>
</reference>
<dbReference type="Proteomes" id="UP000026960">
    <property type="component" value="Chromosome 2"/>
</dbReference>
<accession>A0A0D3F9C6</accession>
<feature type="compositionally biased region" description="Basic and acidic residues" evidence="1">
    <location>
        <begin position="68"/>
        <end position="77"/>
    </location>
</feature>